<gene>
    <name evidence="6" type="ORF">BACCIP111895_01784</name>
</gene>
<dbReference type="Pfam" id="PF24517">
    <property type="entry name" value="CBM96"/>
    <property type="match status" value="1"/>
</dbReference>
<dbReference type="Pfam" id="PF22888">
    <property type="entry name" value="FIMAH"/>
    <property type="match status" value="1"/>
</dbReference>
<comment type="subcellular location">
    <subcellularLocation>
        <location evidence="1">Secreted</location>
    </subcellularLocation>
</comment>
<evidence type="ECO:0000256" key="3">
    <source>
        <dbReference type="ARBA" id="ARBA00022729"/>
    </source>
</evidence>
<name>A0ABM9ER30_9BACI</name>
<evidence type="ECO:0000259" key="4">
    <source>
        <dbReference type="Pfam" id="PF22888"/>
    </source>
</evidence>
<reference evidence="6" key="1">
    <citation type="submission" date="2022-04" db="EMBL/GenBank/DDBJ databases">
        <authorList>
            <person name="Criscuolo A."/>
        </authorList>
    </citation>
    <scope>NUCLEOTIDE SEQUENCE</scope>
    <source>
        <strain evidence="6">CIP111895</strain>
    </source>
</reference>
<comment type="caution">
    <text evidence="6">The sequence shown here is derived from an EMBL/GenBank/DDBJ whole genome shotgun (WGS) entry which is preliminary data.</text>
</comment>
<keyword evidence="3" id="KW-0732">Signal</keyword>
<dbReference type="InterPro" id="IPR054470">
    <property type="entry name" value="FIMAH_dom"/>
</dbReference>
<sequence>MKKTIVLLLSTVMLLQCIFIPSKILNVKAEENKYNNDYVANVDFDKFDKKIKEDDLMLTVKKTLLNANKYALNGWYKDKKHLDTQEDQEYYNLYKAAGSSLNNVNEYIYRFPAAQAFGLAVSLKTGAYDESYTGVSEEEAKNYVIKLSTSVAYAHKSNGGNYKPWGDDWQAAHWAYYAGYAAWLFWDDLNEEQKKLILNMITHEADRFINKNADYWKLTNGKELYPGDSKIEEDSWNSELLNLASHMLPRHEHADEWYYRMIEYQLASFSTPEMNESDEIIHGRKAKDWVYGYNVNSDGTVINHNRIHPAYNAAATGVNSSIVNSLVGEKLPLAAKYNLDNLYSGLTDATFTSPPYDAPGGTIYIKDSGEIYYPQGSDWGKGLYDVFANIDISAYVYGYDKDAKKWAELHTNKVLEQQNRHEDGHTYEPNEFTYLGNEEAISTRMGSAYMTLWLNKKVGVKFSNKPVEFPHKDLPGIEKNQEYVFASESTYVRGGSNANISYYPTDVMEVKNDGGEASSYSREGYLKFDLSEIENYPKSAMLYLPVVEVGSLVEPKNITNSIELVDDNSWSQENLTFKNKPQKTGEIIETWTPIKNGLMIDISEYVKKAYDSDGKLSLRIFSNVSSSGDTFVKYGTSRQADPNYKPRLTLTYGNENGGGSNGGQAVSIKVIRDLLDYYLETGDVKNPLYNQLRNKLEQAEQFKNQGQEKQAVKHMKDFINHLNNNAMDKFVSDQSKSLLNHDTQILIDDWSEE</sequence>
<evidence type="ECO:0000313" key="6">
    <source>
        <dbReference type="EMBL" id="CAH2714612.1"/>
    </source>
</evidence>
<organism evidence="6 7">
    <name type="scientific">Neobacillus rhizosphaerae</name>
    <dbReference type="NCBI Taxonomy" id="2880965"/>
    <lineage>
        <taxon>Bacteria</taxon>
        <taxon>Bacillati</taxon>
        <taxon>Bacillota</taxon>
        <taxon>Bacilli</taxon>
        <taxon>Bacillales</taxon>
        <taxon>Bacillaceae</taxon>
        <taxon>Neobacillus</taxon>
    </lineage>
</organism>
<feature type="domain" description="Carbohydrate-binding module family 96" evidence="5">
    <location>
        <begin position="482"/>
        <end position="651"/>
    </location>
</feature>
<proteinExistence type="predicted"/>
<feature type="domain" description="FIMAH" evidence="4">
    <location>
        <begin position="671"/>
        <end position="747"/>
    </location>
</feature>
<evidence type="ECO:0000259" key="5">
    <source>
        <dbReference type="Pfam" id="PF24517"/>
    </source>
</evidence>
<keyword evidence="2" id="KW-0964">Secreted</keyword>
<protein>
    <submittedName>
        <fullName evidence="6">Uncharacterized protein</fullName>
    </submittedName>
</protein>
<dbReference type="RefSeq" id="WP_248734926.1">
    <property type="nucleotide sequence ID" value="NZ_CALBWS010000008.1"/>
</dbReference>
<dbReference type="NCBIfam" id="NF033679">
    <property type="entry name" value="DNRLRE_dom"/>
    <property type="match status" value="1"/>
</dbReference>
<dbReference type="EMBL" id="CALBWS010000008">
    <property type="protein sequence ID" value="CAH2714612.1"/>
    <property type="molecule type" value="Genomic_DNA"/>
</dbReference>
<dbReference type="Proteomes" id="UP000838308">
    <property type="component" value="Unassembled WGS sequence"/>
</dbReference>
<evidence type="ECO:0000256" key="1">
    <source>
        <dbReference type="ARBA" id="ARBA00004613"/>
    </source>
</evidence>
<accession>A0ABM9ER30</accession>
<dbReference type="InterPro" id="IPR055372">
    <property type="entry name" value="CBM96"/>
</dbReference>
<evidence type="ECO:0000313" key="7">
    <source>
        <dbReference type="Proteomes" id="UP000838308"/>
    </source>
</evidence>
<keyword evidence="7" id="KW-1185">Reference proteome</keyword>
<evidence type="ECO:0000256" key="2">
    <source>
        <dbReference type="ARBA" id="ARBA00022525"/>
    </source>
</evidence>